<proteinExistence type="inferred from homology"/>
<evidence type="ECO:0000256" key="6">
    <source>
        <dbReference type="ARBA" id="ARBA00023098"/>
    </source>
</evidence>
<evidence type="ECO:0000259" key="11">
    <source>
        <dbReference type="PROSITE" id="PS50035"/>
    </source>
</evidence>
<evidence type="ECO:0000256" key="8">
    <source>
        <dbReference type="ARBA" id="ARBA00037868"/>
    </source>
</evidence>
<dbReference type="PIRSF" id="PIRSF009376">
    <property type="entry name" value="Phospholipase_D_euk"/>
    <property type="match status" value="1"/>
</dbReference>
<feature type="region of interest" description="Disordered" evidence="10">
    <location>
        <begin position="641"/>
        <end position="675"/>
    </location>
</feature>
<dbReference type="Pfam" id="PF13091">
    <property type="entry name" value="PLDc_2"/>
    <property type="match status" value="1"/>
</dbReference>
<evidence type="ECO:0000256" key="10">
    <source>
        <dbReference type="SAM" id="MobiDB-lite"/>
    </source>
</evidence>
<evidence type="ECO:0000256" key="9">
    <source>
        <dbReference type="PIRNR" id="PIRNR009376"/>
    </source>
</evidence>
<dbReference type="InterPro" id="IPR036871">
    <property type="entry name" value="PX_dom_sf"/>
</dbReference>
<dbReference type="EC" id="3.1.4.4" evidence="9"/>
<comment type="similarity">
    <text evidence="2 9">Belongs to the phospholipase D family.</text>
</comment>
<dbReference type="InterPro" id="IPR001736">
    <property type="entry name" value="PLipase_D/transphosphatidylase"/>
</dbReference>
<keyword evidence="14" id="KW-1185">Reference proteome</keyword>
<dbReference type="SUPFAM" id="SSF50729">
    <property type="entry name" value="PH domain-like"/>
    <property type="match status" value="1"/>
</dbReference>
<dbReference type="PROSITE" id="PS50195">
    <property type="entry name" value="PX"/>
    <property type="match status" value="1"/>
</dbReference>
<dbReference type="GO" id="GO:0035091">
    <property type="term" value="F:phosphatidylinositol binding"/>
    <property type="evidence" value="ECO:0007669"/>
    <property type="project" value="InterPro"/>
</dbReference>
<dbReference type="InterPro" id="IPR001683">
    <property type="entry name" value="PX_dom"/>
</dbReference>
<dbReference type="Proteomes" id="UP000440578">
    <property type="component" value="Unassembled WGS sequence"/>
</dbReference>
<dbReference type="InterPro" id="IPR025202">
    <property type="entry name" value="PLD-like_dom"/>
</dbReference>
<dbReference type="EMBL" id="VIIS01001994">
    <property type="protein sequence ID" value="KAF0289886.1"/>
    <property type="molecule type" value="Genomic_DNA"/>
</dbReference>
<dbReference type="GO" id="GO:0035556">
    <property type="term" value="P:intracellular signal transduction"/>
    <property type="evidence" value="ECO:0007669"/>
    <property type="project" value="InterPro"/>
</dbReference>
<dbReference type="CDD" id="cd06895">
    <property type="entry name" value="PX_PLD"/>
    <property type="match status" value="1"/>
</dbReference>
<keyword evidence="7" id="KW-0449">Lipoprotein</keyword>
<dbReference type="Pfam" id="PF00614">
    <property type="entry name" value="PLDc"/>
    <property type="match status" value="1"/>
</dbReference>
<dbReference type="Pfam" id="PF00787">
    <property type="entry name" value="PX"/>
    <property type="match status" value="1"/>
</dbReference>
<dbReference type="AlphaFoldDB" id="A0A6A4V5L3"/>
<organism evidence="13 14">
    <name type="scientific">Amphibalanus amphitrite</name>
    <name type="common">Striped barnacle</name>
    <name type="synonym">Balanus amphitrite</name>
    <dbReference type="NCBI Taxonomy" id="1232801"/>
    <lineage>
        <taxon>Eukaryota</taxon>
        <taxon>Metazoa</taxon>
        <taxon>Ecdysozoa</taxon>
        <taxon>Arthropoda</taxon>
        <taxon>Crustacea</taxon>
        <taxon>Multicrustacea</taxon>
        <taxon>Cirripedia</taxon>
        <taxon>Thoracica</taxon>
        <taxon>Thoracicalcarea</taxon>
        <taxon>Balanomorpha</taxon>
        <taxon>Balanoidea</taxon>
        <taxon>Balanidae</taxon>
        <taxon>Amphibalaninae</taxon>
        <taxon>Amphibalanus</taxon>
    </lineage>
</organism>
<keyword evidence="3" id="KW-0677">Repeat</keyword>
<dbReference type="GO" id="GO:0060627">
    <property type="term" value="P:regulation of vesicle-mediated transport"/>
    <property type="evidence" value="ECO:0007669"/>
    <property type="project" value="TreeGrafter"/>
</dbReference>
<dbReference type="GO" id="GO:0012505">
    <property type="term" value="C:endomembrane system"/>
    <property type="evidence" value="ECO:0007669"/>
    <property type="project" value="UniProtKB-SubCell"/>
</dbReference>
<keyword evidence="6" id="KW-0443">Lipid metabolism</keyword>
<feature type="region of interest" description="Disordered" evidence="10">
    <location>
        <begin position="167"/>
        <end position="186"/>
    </location>
</feature>
<gene>
    <name evidence="13" type="primary">PLD1</name>
    <name evidence="13" type="ORF">FJT64_011892</name>
</gene>
<comment type="catalytic activity">
    <reaction evidence="1 9">
        <text>a 1,2-diacyl-sn-glycero-3-phosphocholine + H2O = a 1,2-diacyl-sn-glycero-3-phosphate + choline + H(+)</text>
        <dbReference type="Rhea" id="RHEA:14445"/>
        <dbReference type="ChEBI" id="CHEBI:15354"/>
        <dbReference type="ChEBI" id="CHEBI:15377"/>
        <dbReference type="ChEBI" id="CHEBI:15378"/>
        <dbReference type="ChEBI" id="CHEBI:57643"/>
        <dbReference type="ChEBI" id="CHEBI:58608"/>
        <dbReference type="EC" id="3.1.4.4"/>
    </reaction>
</comment>
<evidence type="ECO:0000259" key="12">
    <source>
        <dbReference type="PROSITE" id="PS50195"/>
    </source>
</evidence>
<dbReference type="PANTHER" id="PTHR18896">
    <property type="entry name" value="PHOSPHOLIPASE D"/>
    <property type="match status" value="1"/>
</dbReference>
<evidence type="ECO:0000256" key="2">
    <source>
        <dbReference type="ARBA" id="ARBA00008664"/>
    </source>
</evidence>
<dbReference type="Gene3D" id="3.30.1520.10">
    <property type="entry name" value="Phox-like domain"/>
    <property type="match status" value="1"/>
</dbReference>
<dbReference type="PROSITE" id="PS50276">
    <property type="entry name" value="PANCREATIC_HORMONE_2"/>
    <property type="match status" value="1"/>
</dbReference>
<feature type="compositionally biased region" description="Low complexity" evidence="10">
    <location>
        <begin position="1"/>
        <end position="17"/>
    </location>
</feature>
<dbReference type="SMART" id="SM00312">
    <property type="entry name" value="PX"/>
    <property type="match status" value="1"/>
</dbReference>
<dbReference type="Gene3D" id="3.30.870.10">
    <property type="entry name" value="Endonuclease Chain A"/>
    <property type="match status" value="3"/>
</dbReference>
<feature type="region of interest" description="Disordered" evidence="10">
    <location>
        <begin position="594"/>
        <end position="620"/>
    </location>
</feature>
<dbReference type="InterPro" id="IPR015679">
    <property type="entry name" value="PLipase_D_fam"/>
</dbReference>
<keyword evidence="5 9" id="KW-0442">Lipid degradation</keyword>
<dbReference type="GO" id="GO:0006654">
    <property type="term" value="P:phosphatidic acid biosynthetic process"/>
    <property type="evidence" value="ECO:0007669"/>
    <property type="project" value="InterPro"/>
</dbReference>
<dbReference type="SUPFAM" id="SSF64268">
    <property type="entry name" value="PX domain"/>
    <property type="match status" value="1"/>
</dbReference>
<dbReference type="GO" id="GO:0004630">
    <property type="term" value="F:phospholipase D activity"/>
    <property type="evidence" value="ECO:0007669"/>
    <property type="project" value="UniProtKB-UniRule"/>
</dbReference>
<dbReference type="CDD" id="cd09138">
    <property type="entry name" value="PLDc_vPLD1_2_yPLD_like_1"/>
    <property type="match status" value="1"/>
</dbReference>
<feature type="domain" description="PX" evidence="12">
    <location>
        <begin position="94"/>
        <end position="230"/>
    </location>
</feature>
<dbReference type="InterPro" id="IPR011993">
    <property type="entry name" value="PH-like_dom_sf"/>
</dbReference>
<dbReference type="OrthoDB" id="6380082at2759"/>
<feature type="domain" description="PLD phosphodiesterase" evidence="11">
    <location>
        <begin position="485"/>
        <end position="512"/>
    </location>
</feature>
<name>A0A6A4V5L3_AMPAM</name>
<protein>
    <recommendedName>
        <fullName evidence="9">Phospholipase</fullName>
        <ecNumber evidence="9">3.1.4.4</ecNumber>
    </recommendedName>
</protein>
<dbReference type="CDD" id="cd09141">
    <property type="entry name" value="PLDc_vPLD1_2_yPLD_like_2"/>
    <property type="match status" value="1"/>
</dbReference>
<reference evidence="13 14" key="1">
    <citation type="submission" date="2019-07" db="EMBL/GenBank/DDBJ databases">
        <title>Draft genome assembly of a fouling barnacle, Amphibalanus amphitrite (Darwin, 1854): The first reference genome for Thecostraca.</title>
        <authorList>
            <person name="Kim W."/>
        </authorList>
    </citation>
    <scope>NUCLEOTIDE SEQUENCE [LARGE SCALE GENOMIC DNA]</scope>
    <source>
        <strain evidence="13">SNU_AA5</strain>
        <tissue evidence="13">Soma without cirri and trophi</tissue>
    </source>
</reference>
<dbReference type="SMART" id="SM00155">
    <property type="entry name" value="PLDc"/>
    <property type="match status" value="2"/>
</dbReference>
<feature type="region of interest" description="Disordered" evidence="10">
    <location>
        <begin position="1"/>
        <end position="24"/>
    </location>
</feature>
<dbReference type="CDD" id="cd01254">
    <property type="entry name" value="PH_PLD"/>
    <property type="match status" value="1"/>
</dbReference>
<sequence>MSENDAAATNGSATAAEGEGEGGLGDAITDAFAALATADPAEHEFDELQYIDGVDDVDADAKGDAKRSLPFSSIHAPPEDFKSVNRRCFIPSQPIRCTITKYERTSTSHLLNPYLYVIECQHGSFQWTIRRRYKHFSSLHKSLRLFRTAMRLPFGTRHHKLRRKTYMERKGAEQPTIPRMPKRGDSMLTEDELPERMKQLEDYLNAVLRSRLYRNHHDMLDFLEVSQWSFVHELGIKGKEGLVRKRVGSKQGNRGPVYCGLCFKCRKCAANCFALWRKRWLIVKDTYVAYVRPRDGTLHSVMLMDNGWDVNRGILGSDTAKSLTIVNSSRNLLVSCWTKRKAKEWMDALKLSLETYGRQFVDANRYESFAPVRDCSCRARWYVDGSDYMRDVADAMEAAREEIFITDWWLSPEIFLKRPALDSQYWRLDQILLRKAKQGVKVYVMLYKEVEMALGINSFYSKQKLMQHDNIKVMRHPDHASSAVLFWAHHEKLVVVDQNYGFVGGIDLCYGRWDDHFHRLVDQGSVGDLERSGHFQTAAVTSSTPAGSQLPLTLLALAQGTNLVTIGTVSGQSDNPRADAAAPSVDMVDAALAREDSEPEKADEDGEIARKGETPPMQRRKLLRNMVRMREVASVWSHELADRGRRHLHRSEDETGGEDGPASSEDHAVSETVTKSEAAPVMAAVAAAEAGMLDEVDARRVKKLKAKLWVGKDYANFIVKDFAVDSPFTDQVDRASVPRMPWHDIATGVTGSAARDVARHFIQRWNAIKVEKLRYNPAYEFLLPKGYQTCDSIPEVLTTPSFKTKCQIVRSASQWSAGIKDTEDSIQQAYIDLISRAKHYIYMENQFFISLCGINADVNNRVCEALFQRILRAHKEGAKFRVYVIIPLLPGFEGQVGTAGGTAIQAITHWNYSSICRGQYSLLSRLTDRGVADPTQYICFHGLRTHSELGGKPVTELIYVHSKLMIVDDDSVICGSANINDRSLLGNRDSEVCMVVEDLEFEEGVMNGEPVQVGRYAGSMRRHLFKEHLGLLETPDESVDVRDATSDDFYKSVWLKFSSKNTDVFEKVFRCIPTDSVKSFVQLQEYQREVPLALSYPSRAKDMLKDVRGHLVDLPLAFLESENLTPDLGTKESMVPTYMWT</sequence>
<comment type="subcellular location">
    <subcellularLocation>
        <location evidence="8">Endomembrane system</location>
        <topology evidence="8">Lipid-anchor</topology>
    </subcellularLocation>
</comment>
<evidence type="ECO:0000256" key="1">
    <source>
        <dbReference type="ARBA" id="ARBA00000798"/>
    </source>
</evidence>
<dbReference type="PANTHER" id="PTHR18896:SF76">
    <property type="entry name" value="PHOSPHOLIPASE"/>
    <property type="match status" value="1"/>
</dbReference>
<dbReference type="PROSITE" id="PS50035">
    <property type="entry name" value="PLD"/>
    <property type="match status" value="2"/>
</dbReference>
<accession>A0A6A4V5L3</accession>
<dbReference type="SUPFAM" id="SSF56024">
    <property type="entry name" value="Phospholipase D/nuclease"/>
    <property type="match status" value="2"/>
</dbReference>
<dbReference type="Gene3D" id="2.30.29.30">
    <property type="entry name" value="Pleckstrin-homology domain (PH domain)/Phosphotyrosine-binding domain (PTB)"/>
    <property type="match status" value="1"/>
</dbReference>
<dbReference type="GO" id="GO:0009395">
    <property type="term" value="P:phospholipid catabolic process"/>
    <property type="evidence" value="ECO:0007669"/>
    <property type="project" value="TreeGrafter"/>
</dbReference>
<dbReference type="InterPro" id="IPR016555">
    <property type="entry name" value="PLipase_D_euk"/>
</dbReference>
<feature type="domain" description="PLD phosphodiesterase" evidence="11">
    <location>
        <begin position="956"/>
        <end position="983"/>
    </location>
</feature>
<evidence type="ECO:0000313" key="14">
    <source>
        <dbReference type="Proteomes" id="UP000440578"/>
    </source>
</evidence>
<evidence type="ECO:0000313" key="13">
    <source>
        <dbReference type="EMBL" id="KAF0289886.1"/>
    </source>
</evidence>
<evidence type="ECO:0000256" key="4">
    <source>
        <dbReference type="ARBA" id="ARBA00022801"/>
    </source>
</evidence>
<comment type="caution">
    <text evidence="13">The sequence shown here is derived from an EMBL/GenBank/DDBJ whole genome shotgun (WGS) entry which is preliminary data.</text>
</comment>
<evidence type="ECO:0000256" key="7">
    <source>
        <dbReference type="ARBA" id="ARBA00023288"/>
    </source>
</evidence>
<keyword evidence="4 9" id="KW-0378">Hydrolase</keyword>
<evidence type="ECO:0000256" key="5">
    <source>
        <dbReference type="ARBA" id="ARBA00022963"/>
    </source>
</evidence>
<evidence type="ECO:0000256" key="3">
    <source>
        <dbReference type="ARBA" id="ARBA00022737"/>
    </source>
</evidence>
<dbReference type="FunFam" id="3.30.870.10:FF:000011">
    <property type="entry name" value="Phospholipase"/>
    <property type="match status" value="1"/>
</dbReference>